<dbReference type="AlphaFoldDB" id="A0A5R9GA99"/>
<sequence>MGNRLQVWNAVELTFEAERETERPYAELAMTVAFVSPSGRRLETVGFWAEGRRWLARFAPDEAGAWRWSSSSADGGLGGKEGAFDVDPYEGEHRLYRHGFIGVHPSGRAFAHADGTPFFWLGDTVWSAPAHATLEEWQRYVAYRGGQGFNVAQINALPQWDASGAPLRLPFERRDDGTYDLTAPNPDYFRTLDVIVAASAAAGLVPAIVALWFNYVPGTNLNWDFEVDRPFVFDPASASRFATFLAARYAAFGAVWLVSGDTDFARPETMPVYDAAAEAIRSASPYPPLLTVHMVGGLSTPELANEKPWLSFHMYQSGHSGKSARTARRQAAADRAYEPARPVLNGEPCYEHIRIGDDGGRTSDRAYVRRVEWASALTGGNAGLAYGAHGLWPWHREGHPYEFPLYGDPLPWETALRLEGGADAVRLKTFLSALPWWALEPRDDATAEPAPVELAAAGTPDGDVAALYVSSPCRLELPIAADRAYEGEWFDPATGRTTAADVGVARRGEGAVLVVEPHAWDGDAALTIRRTEANR</sequence>
<keyword evidence="1" id="KW-1133">Transmembrane helix</keyword>
<evidence type="ECO:0000259" key="2">
    <source>
        <dbReference type="Pfam" id="PF13204"/>
    </source>
</evidence>
<evidence type="ECO:0000256" key="1">
    <source>
        <dbReference type="SAM" id="Phobius"/>
    </source>
</evidence>
<dbReference type="PANTHER" id="PTHR37836:SF2">
    <property type="entry name" value="DUF4038 DOMAIN-CONTAINING PROTEIN"/>
    <property type="match status" value="1"/>
</dbReference>
<feature type="transmembrane region" description="Helical" evidence="1">
    <location>
        <begin position="194"/>
        <end position="216"/>
    </location>
</feature>
<keyword evidence="5" id="KW-1185">Reference proteome</keyword>
<dbReference type="InterPro" id="IPR032260">
    <property type="entry name" value="DUF5060"/>
</dbReference>
<proteinExistence type="predicted"/>
<feature type="domain" description="Apiosidase-like catalytic" evidence="2">
    <location>
        <begin position="106"/>
        <end position="437"/>
    </location>
</feature>
<dbReference type="InterPro" id="IPR013783">
    <property type="entry name" value="Ig-like_fold"/>
</dbReference>
<dbReference type="PANTHER" id="PTHR37836">
    <property type="entry name" value="LMO1036 PROTEIN"/>
    <property type="match status" value="1"/>
</dbReference>
<protein>
    <submittedName>
        <fullName evidence="4">DUF4038 domain-containing protein</fullName>
    </submittedName>
</protein>
<comment type="caution">
    <text evidence="4">The sequence shown here is derived from an EMBL/GenBank/DDBJ whole genome shotgun (WGS) entry which is preliminary data.</text>
</comment>
<accession>A0A5R9GA99</accession>
<dbReference type="InterPro" id="IPR025277">
    <property type="entry name" value="Apiosidase-like_cat_dom"/>
</dbReference>
<reference evidence="4 5" key="1">
    <citation type="submission" date="2019-05" db="EMBL/GenBank/DDBJ databases">
        <authorList>
            <person name="Narsing Rao M.P."/>
            <person name="Li W.J."/>
        </authorList>
    </citation>
    <scope>NUCLEOTIDE SEQUENCE [LARGE SCALE GENOMIC DNA]</scope>
    <source>
        <strain evidence="4 5">SYSU_K30003</strain>
    </source>
</reference>
<evidence type="ECO:0000259" key="3">
    <source>
        <dbReference type="Pfam" id="PF16586"/>
    </source>
</evidence>
<gene>
    <name evidence="4" type="ORF">FE782_16290</name>
</gene>
<dbReference type="OrthoDB" id="59486at2"/>
<dbReference type="RefSeq" id="WP_138195281.1">
    <property type="nucleotide sequence ID" value="NZ_VCIW01000010.1"/>
</dbReference>
<dbReference type="Pfam" id="PF16586">
    <property type="entry name" value="DUF5060"/>
    <property type="match status" value="1"/>
</dbReference>
<keyword evidence="1" id="KW-0812">Transmembrane</keyword>
<evidence type="ECO:0000313" key="5">
    <source>
        <dbReference type="Proteomes" id="UP000309676"/>
    </source>
</evidence>
<dbReference type="SUPFAM" id="SSF51445">
    <property type="entry name" value="(Trans)glycosidases"/>
    <property type="match status" value="1"/>
</dbReference>
<dbReference type="Gene3D" id="2.60.40.10">
    <property type="entry name" value="Immunoglobulins"/>
    <property type="match status" value="1"/>
</dbReference>
<name>A0A5R9GA99_9BACL</name>
<dbReference type="InterPro" id="IPR017853">
    <property type="entry name" value="GH"/>
</dbReference>
<dbReference type="Pfam" id="PF13204">
    <property type="entry name" value="Apiosidase"/>
    <property type="match status" value="1"/>
</dbReference>
<organism evidence="4 5">
    <name type="scientific">Paenibacillus antri</name>
    <dbReference type="NCBI Taxonomy" id="2582848"/>
    <lineage>
        <taxon>Bacteria</taxon>
        <taxon>Bacillati</taxon>
        <taxon>Bacillota</taxon>
        <taxon>Bacilli</taxon>
        <taxon>Bacillales</taxon>
        <taxon>Paenibacillaceae</taxon>
        <taxon>Paenibacillus</taxon>
    </lineage>
</organism>
<keyword evidence="1" id="KW-0472">Membrane</keyword>
<evidence type="ECO:0000313" key="4">
    <source>
        <dbReference type="EMBL" id="TLS51286.1"/>
    </source>
</evidence>
<feature type="domain" description="DUF5060" evidence="3">
    <location>
        <begin position="5"/>
        <end position="72"/>
    </location>
</feature>
<feature type="transmembrane region" description="Helical" evidence="1">
    <location>
        <begin position="236"/>
        <end position="258"/>
    </location>
</feature>
<dbReference type="Gene3D" id="3.20.20.80">
    <property type="entry name" value="Glycosidases"/>
    <property type="match status" value="1"/>
</dbReference>
<dbReference type="Proteomes" id="UP000309676">
    <property type="component" value="Unassembled WGS sequence"/>
</dbReference>
<dbReference type="EMBL" id="VCIW01000010">
    <property type="protein sequence ID" value="TLS51286.1"/>
    <property type="molecule type" value="Genomic_DNA"/>
</dbReference>